<evidence type="ECO:0000313" key="1">
    <source>
        <dbReference type="EMBL" id="RCG25047.1"/>
    </source>
</evidence>
<name>A0A367F5U3_9ACTN</name>
<evidence type="ECO:0000313" key="2">
    <source>
        <dbReference type="Proteomes" id="UP000253094"/>
    </source>
</evidence>
<comment type="caution">
    <text evidence="1">The sequence shown here is derived from an EMBL/GenBank/DDBJ whole genome shotgun (WGS) entry which is preliminary data.</text>
</comment>
<dbReference type="Proteomes" id="UP000253094">
    <property type="component" value="Unassembled WGS sequence"/>
</dbReference>
<accession>A0A367F5U3</accession>
<dbReference type="EMBL" id="QOIL01000023">
    <property type="protein sequence ID" value="RCG25047.1"/>
    <property type="molecule type" value="Genomic_DNA"/>
</dbReference>
<gene>
    <name evidence="1" type="ORF">DQ384_32395</name>
</gene>
<sequence length="323" mass="35916">MGVIEVDRARARGPRLIASRPWADTVLDDAVNALGRGYLEPAIPALVATRGEPEVRALRVEALSRAAVGLSGGIEALVRRDQVNPDLWLWLGRTRVEEAWAIKPDVRARAVQADRVRMFHQAMESAREPLSAAARLSPADPVPWTSMLWLALGLDRPRDEKDSLWQEASRRHRTLYATHYARLVTLSPGWGGTSQEMFDFARRAGAQAVGGDPLSVLLPLAYFEHIAGEGSARSRVWFSYDVQREITAAAGRWHGERGRPHPRAVEAHNAFGAAFYLADMRRPARGHLARTYGRFSTTPWSYLGDPGREYHKACSRLNVITNG</sequence>
<organism evidence="1 2">
    <name type="scientific">Sphaerisporangium album</name>
    <dbReference type="NCBI Taxonomy" id="509200"/>
    <lineage>
        <taxon>Bacteria</taxon>
        <taxon>Bacillati</taxon>
        <taxon>Actinomycetota</taxon>
        <taxon>Actinomycetes</taxon>
        <taxon>Streptosporangiales</taxon>
        <taxon>Streptosporangiaceae</taxon>
        <taxon>Sphaerisporangium</taxon>
    </lineage>
</organism>
<protein>
    <recommendedName>
        <fullName evidence="3">DUF4034 domain-containing protein</fullName>
    </recommendedName>
</protein>
<reference evidence="1 2" key="1">
    <citation type="submission" date="2018-06" db="EMBL/GenBank/DDBJ databases">
        <title>Sphaerisporangium craniellae sp. nov., isolated from a marine sponge in the South China Sea.</title>
        <authorList>
            <person name="Li L."/>
        </authorList>
    </citation>
    <scope>NUCLEOTIDE SEQUENCE [LARGE SCALE GENOMIC DNA]</scope>
    <source>
        <strain evidence="1 2">CCTCC AA 208026</strain>
    </source>
</reference>
<proteinExistence type="predicted"/>
<dbReference type="RefSeq" id="WP_114032678.1">
    <property type="nucleotide sequence ID" value="NZ_QOIL01000023.1"/>
</dbReference>
<evidence type="ECO:0008006" key="3">
    <source>
        <dbReference type="Google" id="ProtNLM"/>
    </source>
</evidence>
<dbReference type="OrthoDB" id="7171245at2"/>
<keyword evidence="2" id="KW-1185">Reference proteome</keyword>
<dbReference type="AlphaFoldDB" id="A0A367F5U3"/>